<keyword evidence="1" id="KW-0812">Transmembrane</keyword>
<dbReference type="Proteomes" id="UP000798602">
    <property type="component" value="Unassembled WGS sequence"/>
</dbReference>
<proteinExistence type="predicted"/>
<evidence type="ECO:0000313" key="3">
    <source>
        <dbReference type="Proteomes" id="UP000798602"/>
    </source>
</evidence>
<feature type="transmembrane region" description="Helical" evidence="1">
    <location>
        <begin position="48"/>
        <end position="66"/>
    </location>
</feature>
<reference evidence="3" key="1">
    <citation type="submission" date="2020-01" db="EMBL/GenBank/DDBJ databases">
        <title>Sphingomonas sp. strain CSW-10.</title>
        <authorList>
            <person name="Chen W.-M."/>
        </authorList>
    </citation>
    <scope>NUCLEOTIDE SEQUENCE [LARGE SCALE GENOMIC DNA]</scope>
    <source>
        <strain evidence="3">NST-5</strain>
    </source>
</reference>
<evidence type="ECO:0008006" key="4">
    <source>
        <dbReference type="Google" id="ProtNLM"/>
    </source>
</evidence>
<dbReference type="EMBL" id="JAABLM010000006">
    <property type="protein sequence ID" value="NBL64734.1"/>
    <property type="molecule type" value="Genomic_DNA"/>
</dbReference>
<organism evidence="2 3">
    <name type="scientific">Flavobacterium ichthyis</name>
    <dbReference type="NCBI Taxonomy" id="2698827"/>
    <lineage>
        <taxon>Bacteria</taxon>
        <taxon>Pseudomonadati</taxon>
        <taxon>Bacteroidota</taxon>
        <taxon>Flavobacteriia</taxon>
        <taxon>Flavobacteriales</taxon>
        <taxon>Flavobacteriaceae</taxon>
        <taxon>Flavobacterium</taxon>
    </lineage>
</organism>
<name>A0ABW9Z7S3_9FLAO</name>
<accession>A0ABW9Z7S3</accession>
<keyword evidence="1" id="KW-0472">Membrane</keyword>
<dbReference type="RefSeq" id="WP_166536563.1">
    <property type="nucleotide sequence ID" value="NZ_JAABLM010000006.1"/>
</dbReference>
<evidence type="ECO:0000256" key="1">
    <source>
        <dbReference type="SAM" id="Phobius"/>
    </source>
</evidence>
<gene>
    <name evidence="2" type="ORF">GV828_05910</name>
</gene>
<keyword evidence="3" id="KW-1185">Reference proteome</keyword>
<comment type="caution">
    <text evidence="2">The sequence shown here is derived from an EMBL/GenBank/DDBJ whole genome shotgun (WGS) entry which is preliminary data.</text>
</comment>
<protein>
    <recommendedName>
        <fullName evidence="4">Anti-sigma factor</fullName>
    </recommendedName>
</protein>
<evidence type="ECO:0000313" key="2">
    <source>
        <dbReference type="EMBL" id="NBL64734.1"/>
    </source>
</evidence>
<sequence length="212" mass="23986">MGLNKLEQDFREKLGSREIQPTEMAWDKLNAMLDQNEQKIAKKNNKNWLYIAAAIFVFVGLGSVFFNNSETIPVEKTVTEAPKKIEKSVTPDIVPVVKNKSQIAAAPTFAKAIIIESKIPEIAPEVNFEETPAITPSNRYIEADQLLAEAETRLQAERINKYVTKSNIKVDAKNLLQNADDEVNEDFKNRLVNSINKNYETVKTSLANRNYE</sequence>
<keyword evidence="1" id="KW-1133">Transmembrane helix</keyword>